<keyword evidence="4 10" id="KW-0732">Signal</keyword>
<accession>A0AAD7M2U7</accession>
<keyword evidence="11" id="KW-0418">Kinase</keyword>
<dbReference type="PANTHER" id="PTHR27000">
    <property type="entry name" value="LEUCINE-RICH REPEAT RECEPTOR-LIKE PROTEIN KINASE FAMILY PROTEIN-RELATED"/>
    <property type="match status" value="1"/>
</dbReference>
<keyword evidence="5" id="KW-0677">Repeat</keyword>
<evidence type="ECO:0000256" key="3">
    <source>
        <dbReference type="ARBA" id="ARBA00022692"/>
    </source>
</evidence>
<keyword evidence="7" id="KW-0472">Membrane</keyword>
<comment type="caution">
    <text evidence="11">The sequence shown here is derived from an EMBL/GenBank/DDBJ whole genome shotgun (WGS) entry which is preliminary data.</text>
</comment>
<keyword evidence="11" id="KW-0808">Transferase</keyword>
<dbReference type="Pfam" id="PF00560">
    <property type="entry name" value="LRR_1"/>
    <property type="match status" value="2"/>
</dbReference>
<keyword evidence="3" id="KW-0812">Transmembrane</keyword>
<dbReference type="KEGG" id="qsa:O6P43_012988"/>
<evidence type="ECO:0000256" key="5">
    <source>
        <dbReference type="ARBA" id="ARBA00022737"/>
    </source>
</evidence>
<comment type="subcellular location">
    <subcellularLocation>
        <location evidence="1">Membrane</location>
        <topology evidence="1">Single-pass type I membrane protein</topology>
    </subcellularLocation>
</comment>
<dbReference type="SUPFAM" id="SSF52058">
    <property type="entry name" value="L domain-like"/>
    <property type="match status" value="1"/>
</dbReference>
<evidence type="ECO:0000313" key="11">
    <source>
        <dbReference type="EMBL" id="KAJ7968960.1"/>
    </source>
</evidence>
<dbReference type="GO" id="GO:0016301">
    <property type="term" value="F:kinase activity"/>
    <property type="evidence" value="ECO:0007669"/>
    <property type="project" value="UniProtKB-KW"/>
</dbReference>
<reference evidence="11" key="1">
    <citation type="journal article" date="2023" name="Science">
        <title>Elucidation of the pathway for biosynthesis of saponin adjuvants from the soapbark tree.</title>
        <authorList>
            <person name="Reed J."/>
            <person name="Orme A."/>
            <person name="El-Demerdash A."/>
            <person name="Owen C."/>
            <person name="Martin L.B.B."/>
            <person name="Misra R.C."/>
            <person name="Kikuchi S."/>
            <person name="Rejzek M."/>
            <person name="Martin A.C."/>
            <person name="Harkess A."/>
            <person name="Leebens-Mack J."/>
            <person name="Louveau T."/>
            <person name="Stephenson M.J."/>
            <person name="Osbourn A."/>
        </authorList>
    </citation>
    <scope>NUCLEOTIDE SEQUENCE</scope>
    <source>
        <strain evidence="11">S10</strain>
    </source>
</reference>
<keyword evidence="9" id="KW-0325">Glycoprotein</keyword>
<dbReference type="PANTHER" id="PTHR27000:SF735">
    <property type="entry name" value="LEUCINE-RICH REPEAT-CONTAINING N-TERMINAL PLANT-TYPE DOMAIN-CONTAINING PROTEIN"/>
    <property type="match status" value="1"/>
</dbReference>
<dbReference type="Proteomes" id="UP001163823">
    <property type="component" value="Chromosome 5"/>
</dbReference>
<proteinExistence type="predicted"/>
<dbReference type="AlphaFoldDB" id="A0AAD7M2U7"/>
<evidence type="ECO:0000256" key="9">
    <source>
        <dbReference type="ARBA" id="ARBA00023180"/>
    </source>
</evidence>
<gene>
    <name evidence="11" type="ORF">O6P43_012988</name>
</gene>
<evidence type="ECO:0000256" key="10">
    <source>
        <dbReference type="SAM" id="SignalP"/>
    </source>
</evidence>
<evidence type="ECO:0000313" key="12">
    <source>
        <dbReference type="Proteomes" id="UP001163823"/>
    </source>
</evidence>
<organism evidence="11 12">
    <name type="scientific">Quillaja saponaria</name>
    <name type="common">Soap bark tree</name>
    <dbReference type="NCBI Taxonomy" id="32244"/>
    <lineage>
        <taxon>Eukaryota</taxon>
        <taxon>Viridiplantae</taxon>
        <taxon>Streptophyta</taxon>
        <taxon>Embryophyta</taxon>
        <taxon>Tracheophyta</taxon>
        <taxon>Spermatophyta</taxon>
        <taxon>Magnoliopsida</taxon>
        <taxon>eudicotyledons</taxon>
        <taxon>Gunneridae</taxon>
        <taxon>Pentapetalae</taxon>
        <taxon>rosids</taxon>
        <taxon>fabids</taxon>
        <taxon>Fabales</taxon>
        <taxon>Quillajaceae</taxon>
        <taxon>Quillaja</taxon>
    </lineage>
</organism>
<evidence type="ECO:0000256" key="8">
    <source>
        <dbReference type="ARBA" id="ARBA00023170"/>
    </source>
</evidence>
<sequence length="410" mass="44694">MGSVPLLLVGLLALASYLFALHSNSDGIEMVMEEDELFGLFEVMGGLLEDPGWAQAHPQPCTDTPWPGVQCEISHDPPIFHVTKIHIGPDVLSPPCKSSAHLSESLLKLPFLKTLSIINCFVTSPVTLPTTLFGTFSSLEHLALQSNPTLYGEIPQSLGEVASLRVLKLVTEQLTGTNPQTNCLIGRMPQDFGKLKRLVLLDLSHNFINGPIPENLSDLEVLEYLLIDDNPIKTGVPLFVGHLKKLTLVSFSGCGLDGPIPNSLTLLKNLTALALDNNSLNGSIPSNLGSLPNLDQLNLSHNKLSGMLQLPEDFIERLGKRLDVKGNTGLCISNQIYHKNISLYLELPACLNSTIEPRNGNSLADETPEDNEGLKPHIGRVSSISASRLGREVFSFSLVVKFVFCFLEFF</sequence>
<evidence type="ECO:0000256" key="1">
    <source>
        <dbReference type="ARBA" id="ARBA00004479"/>
    </source>
</evidence>
<protein>
    <submittedName>
        <fullName evidence="11">Leucine-rich repeat receptor-like protein kinase family protein</fullName>
    </submittedName>
</protein>
<dbReference type="FunFam" id="3.80.10.10:FF:000041">
    <property type="entry name" value="LRR receptor-like serine/threonine-protein kinase ERECTA"/>
    <property type="match status" value="1"/>
</dbReference>
<keyword evidence="2" id="KW-0433">Leucine-rich repeat</keyword>
<dbReference type="InterPro" id="IPR001611">
    <property type="entry name" value="Leu-rich_rpt"/>
</dbReference>
<feature type="signal peptide" evidence="10">
    <location>
        <begin position="1"/>
        <end position="20"/>
    </location>
</feature>
<dbReference type="GO" id="GO:0016020">
    <property type="term" value="C:membrane"/>
    <property type="evidence" value="ECO:0007669"/>
    <property type="project" value="UniProtKB-SubCell"/>
</dbReference>
<evidence type="ECO:0000256" key="2">
    <source>
        <dbReference type="ARBA" id="ARBA00022614"/>
    </source>
</evidence>
<keyword evidence="8 11" id="KW-0675">Receptor</keyword>
<feature type="chain" id="PRO_5042219265" evidence="10">
    <location>
        <begin position="21"/>
        <end position="410"/>
    </location>
</feature>
<dbReference type="PRINTS" id="PR00019">
    <property type="entry name" value="LEURICHRPT"/>
</dbReference>
<evidence type="ECO:0000256" key="7">
    <source>
        <dbReference type="ARBA" id="ARBA00023136"/>
    </source>
</evidence>
<dbReference type="InterPro" id="IPR032675">
    <property type="entry name" value="LRR_dom_sf"/>
</dbReference>
<dbReference type="EMBL" id="JARAOO010000005">
    <property type="protein sequence ID" value="KAJ7968960.1"/>
    <property type="molecule type" value="Genomic_DNA"/>
</dbReference>
<evidence type="ECO:0000256" key="4">
    <source>
        <dbReference type="ARBA" id="ARBA00022729"/>
    </source>
</evidence>
<dbReference type="Gene3D" id="3.80.10.10">
    <property type="entry name" value="Ribonuclease Inhibitor"/>
    <property type="match status" value="2"/>
</dbReference>
<keyword evidence="12" id="KW-1185">Reference proteome</keyword>
<keyword evidence="6" id="KW-1133">Transmembrane helix</keyword>
<evidence type="ECO:0000256" key="6">
    <source>
        <dbReference type="ARBA" id="ARBA00022989"/>
    </source>
</evidence>
<name>A0AAD7M2U7_QUISA</name>